<name>A0ABX0CJ41_9NOCA</name>
<protein>
    <submittedName>
        <fullName evidence="2">RHS repeat-associated core domain-containing protein</fullName>
    </submittedName>
</protein>
<evidence type="ECO:0000313" key="2">
    <source>
        <dbReference type="EMBL" id="NEW55966.1"/>
    </source>
</evidence>
<evidence type="ECO:0000313" key="3">
    <source>
        <dbReference type="Proteomes" id="UP000470876"/>
    </source>
</evidence>
<feature type="region of interest" description="Disordered" evidence="1">
    <location>
        <begin position="108"/>
        <end position="128"/>
    </location>
</feature>
<dbReference type="RefSeq" id="WP_163955793.1">
    <property type="nucleotide sequence ID" value="NZ_JAAGUX010000012.1"/>
</dbReference>
<dbReference type="NCBIfam" id="TIGR03696">
    <property type="entry name" value="Rhs_assc_core"/>
    <property type="match status" value="1"/>
</dbReference>
<keyword evidence="3" id="KW-1185">Reference proteome</keyword>
<evidence type="ECO:0000256" key="1">
    <source>
        <dbReference type="SAM" id="MobiDB-lite"/>
    </source>
</evidence>
<accession>A0ABX0CJ41</accession>
<comment type="caution">
    <text evidence="2">The sequence shown here is derived from an EMBL/GenBank/DDBJ whole genome shotgun (WGS) entry which is preliminary data.</text>
</comment>
<organism evidence="2 3">
    <name type="scientific">Nocardia cyriacigeorgica</name>
    <dbReference type="NCBI Taxonomy" id="135487"/>
    <lineage>
        <taxon>Bacteria</taxon>
        <taxon>Bacillati</taxon>
        <taxon>Actinomycetota</taxon>
        <taxon>Actinomycetes</taxon>
        <taxon>Mycobacteriales</taxon>
        <taxon>Nocardiaceae</taxon>
        <taxon>Nocardia</taxon>
    </lineage>
</organism>
<sequence>MRLWRGVSQTTVRFPGQQFVSESDLHYNLHRVNDPQSGRYLTADPLGLAPSPNPSTYVLNPTNWIDPLGLAPHRNEDGTYRVRNQNPAHPPDSRLDELMNRAYDPNSASANLHLTTTGRRSESGPLPASRKEVIGMRLLIVTRVVGIIPPRVFAEGLRFGRRKNL</sequence>
<gene>
    <name evidence="2" type="ORF">GV794_09915</name>
</gene>
<dbReference type="InterPro" id="IPR022385">
    <property type="entry name" value="Rhs_assc_core"/>
</dbReference>
<dbReference type="PANTHER" id="PTHR32305:SF15">
    <property type="entry name" value="PROTEIN RHSA-RELATED"/>
    <property type="match status" value="1"/>
</dbReference>
<feature type="compositionally biased region" description="Polar residues" evidence="1">
    <location>
        <begin position="108"/>
        <end position="118"/>
    </location>
</feature>
<dbReference type="InterPro" id="IPR050708">
    <property type="entry name" value="T6SS_VgrG/RHS"/>
</dbReference>
<proteinExistence type="predicted"/>
<dbReference type="PANTHER" id="PTHR32305">
    <property type="match status" value="1"/>
</dbReference>
<dbReference type="PRINTS" id="PR00394">
    <property type="entry name" value="RHSPROTEIN"/>
</dbReference>
<dbReference type="EMBL" id="JAAGUX010000012">
    <property type="protein sequence ID" value="NEW55966.1"/>
    <property type="molecule type" value="Genomic_DNA"/>
</dbReference>
<dbReference type="Proteomes" id="UP000470876">
    <property type="component" value="Unassembled WGS sequence"/>
</dbReference>
<reference evidence="2 3" key="1">
    <citation type="submission" date="2020-01" db="EMBL/GenBank/DDBJ databases">
        <title>Genetics and antimicrobial susceptibilities of Nocardia species isolated from the soil; a comparison with species isolated from humans.</title>
        <authorList>
            <person name="Carrasco G."/>
            <person name="Monzon S."/>
            <person name="Sansegundo M."/>
            <person name="Garcia E."/>
            <person name="Garrido N."/>
            <person name="Medina M.J."/>
            <person name="Villalon P."/>
            <person name="Ramirez-Arocha A.C."/>
            <person name="Jimenez P."/>
            <person name="Cuesta I."/>
            <person name="Valdezate S."/>
        </authorList>
    </citation>
    <scope>NUCLEOTIDE SEQUENCE [LARGE SCALE GENOMIC DNA]</scope>
    <source>
        <strain evidence="2 3">CNM20110649</strain>
    </source>
</reference>
<dbReference type="Gene3D" id="2.180.10.10">
    <property type="entry name" value="RHS repeat-associated core"/>
    <property type="match status" value="1"/>
</dbReference>